<dbReference type="GO" id="GO:0031625">
    <property type="term" value="F:ubiquitin protein ligase binding"/>
    <property type="evidence" value="ECO:0007669"/>
    <property type="project" value="InterPro"/>
</dbReference>
<evidence type="ECO:0000313" key="5">
    <source>
        <dbReference type="Proteomes" id="UP000663860"/>
    </source>
</evidence>
<reference evidence="4" key="1">
    <citation type="submission" date="2021-02" db="EMBL/GenBank/DDBJ databases">
        <authorList>
            <person name="Nowell W R."/>
        </authorList>
    </citation>
    <scope>NUCLEOTIDE SEQUENCE</scope>
</reference>
<feature type="domain" description="Cullin family profile" evidence="3">
    <location>
        <begin position="82"/>
        <end position="166"/>
    </location>
</feature>
<dbReference type="PROSITE" id="PS50069">
    <property type="entry name" value="CULLIN_2"/>
    <property type="match status" value="1"/>
</dbReference>
<evidence type="ECO:0000259" key="3">
    <source>
        <dbReference type="PROSITE" id="PS50069"/>
    </source>
</evidence>
<dbReference type="InterPro" id="IPR036317">
    <property type="entry name" value="Cullin_homology_sf"/>
</dbReference>
<dbReference type="AlphaFoldDB" id="A0A814SXH5"/>
<evidence type="ECO:0000313" key="4">
    <source>
        <dbReference type="EMBL" id="CAF1153846.1"/>
    </source>
</evidence>
<sequence length="318" mass="35504">MAAIAIPLGWEALFALFSGLGGLGIGLILAKTAEEVIGEKKKGSIKQEFPGEWLGKTVEDIEKAAKSGDATARKAKKLLTDKRFDKFYLSKHTGRKLTLFHQYSKGELQINFTTKKYRLQFELLAALCSISNDIVSKALLDIQNNQLVTVELLEEDDLQSQVEAMVQLVQATAYAQLTSFLRFVQMIYRSNTLVSALGTNAVAQIGLGTVLFSPTYYVYPYIFYVDPSYALSCTEKIMVTPAVFYAQPLDTSISDHTYWPTYHFVSSYSIISASVDGFFGGCFPLDSILNSTLDCLYNFQCVELLFDYFPALNQVQYI</sequence>
<dbReference type="InterPro" id="IPR059120">
    <property type="entry name" value="Cullin-like_AB"/>
</dbReference>
<feature type="transmembrane region" description="Helical" evidence="2">
    <location>
        <begin position="12"/>
        <end position="30"/>
    </location>
</feature>
<dbReference type="Gene3D" id="3.30.230.130">
    <property type="entry name" value="Cullin, Chain C, Domain 2"/>
    <property type="match status" value="1"/>
</dbReference>
<keyword evidence="2" id="KW-1133">Transmembrane helix</keyword>
<dbReference type="Pfam" id="PF26557">
    <property type="entry name" value="Cullin_AB"/>
    <property type="match status" value="1"/>
</dbReference>
<dbReference type="EMBL" id="CAJNOE010000331">
    <property type="protein sequence ID" value="CAF1153846.1"/>
    <property type="molecule type" value="Genomic_DNA"/>
</dbReference>
<evidence type="ECO:0000256" key="1">
    <source>
        <dbReference type="PROSITE-ProRule" id="PRU00330"/>
    </source>
</evidence>
<proteinExistence type="inferred from homology"/>
<organism evidence="4 5">
    <name type="scientific">Adineta steineri</name>
    <dbReference type="NCBI Taxonomy" id="433720"/>
    <lineage>
        <taxon>Eukaryota</taxon>
        <taxon>Metazoa</taxon>
        <taxon>Spiralia</taxon>
        <taxon>Gnathifera</taxon>
        <taxon>Rotifera</taxon>
        <taxon>Eurotatoria</taxon>
        <taxon>Bdelloidea</taxon>
        <taxon>Adinetida</taxon>
        <taxon>Adinetidae</taxon>
        <taxon>Adineta</taxon>
    </lineage>
</organism>
<gene>
    <name evidence="4" type="ORF">IZO911_LOCUS25926</name>
</gene>
<dbReference type="InterPro" id="IPR016158">
    <property type="entry name" value="Cullin_homology"/>
</dbReference>
<dbReference type="GO" id="GO:0006511">
    <property type="term" value="P:ubiquitin-dependent protein catabolic process"/>
    <property type="evidence" value="ECO:0007669"/>
    <property type="project" value="InterPro"/>
</dbReference>
<keyword evidence="2" id="KW-0472">Membrane</keyword>
<dbReference type="SUPFAM" id="SSF75632">
    <property type="entry name" value="Cullin homology domain"/>
    <property type="match status" value="1"/>
</dbReference>
<protein>
    <recommendedName>
        <fullName evidence="3">Cullin family profile domain-containing protein</fullName>
    </recommendedName>
</protein>
<keyword evidence="2" id="KW-0812">Transmembrane</keyword>
<comment type="caution">
    <text evidence="4">The sequence shown here is derived from an EMBL/GenBank/DDBJ whole genome shotgun (WGS) entry which is preliminary data.</text>
</comment>
<evidence type="ECO:0000256" key="2">
    <source>
        <dbReference type="SAM" id="Phobius"/>
    </source>
</evidence>
<accession>A0A814SXH5</accession>
<dbReference type="Proteomes" id="UP000663860">
    <property type="component" value="Unassembled WGS sequence"/>
</dbReference>
<comment type="similarity">
    <text evidence="1">Belongs to the cullin family.</text>
</comment>
<name>A0A814SXH5_9BILA</name>